<keyword evidence="2" id="KW-1185">Reference proteome</keyword>
<organism evidence="1 2">
    <name type="scientific">Shewanella mangrovisoli</name>
    <dbReference type="NCBI Taxonomy" id="2864211"/>
    <lineage>
        <taxon>Bacteria</taxon>
        <taxon>Pseudomonadati</taxon>
        <taxon>Pseudomonadota</taxon>
        <taxon>Gammaproteobacteria</taxon>
        <taxon>Alteromonadales</taxon>
        <taxon>Shewanellaceae</taxon>
        <taxon>Shewanella</taxon>
    </lineage>
</organism>
<dbReference type="InterPro" id="IPR036895">
    <property type="entry name" value="Uracil-DNA_glycosylase-like_sf"/>
</dbReference>
<name>A0ABV4VFM6_9GAMM</name>
<proteinExistence type="predicted"/>
<evidence type="ECO:0008006" key="3">
    <source>
        <dbReference type="Google" id="ProtNLM"/>
    </source>
</evidence>
<dbReference type="EMBL" id="JBHFGU010000001">
    <property type="protein sequence ID" value="MFB2619079.1"/>
    <property type="molecule type" value="Genomic_DNA"/>
</dbReference>
<accession>A0ABV4VFM6</accession>
<dbReference type="Gene3D" id="3.40.470.10">
    <property type="entry name" value="Uracil-DNA glycosylase-like domain"/>
    <property type="match status" value="1"/>
</dbReference>
<dbReference type="SUPFAM" id="SSF52141">
    <property type="entry name" value="Uracil-DNA glycosylase-like"/>
    <property type="match status" value="1"/>
</dbReference>
<sequence length="210" mass="24194">MYVLEQFKVDDLSYPDSKFTFILESPYHQEVKKGYPAAGNSGINMSKILFELDEPLGKLVASQGYLIPKLSLLNCSRIPLQRSCYGALELKRDFINFLEIQNMNDAPIHISKDKIKGKLRTKLGLQAIDSFRSRLIENITHCTNPKLIICGVIAQCFFEEATKLDCKFRKPTEVNWEGHDFNVFYEYHPSPKSKKWSNRSKMVGLLKFMC</sequence>
<comment type="caution">
    <text evidence="1">The sequence shown here is derived from an EMBL/GenBank/DDBJ whole genome shotgun (WGS) entry which is preliminary data.</text>
</comment>
<dbReference type="RefSeq" id="WP_342200893.1">
    <property type="nucleotide sequence ID" value="NZ_JBCATE010000001.1"/>
</dbReference>
<protein>
    <recommendedName>
        <fullName evidence="3">Uracil-DNA glycosylase-like domain-containing protein</fullName>
    </recommendedName>
</protein>
<evidence type="ECO:0000313" key="2">
    <source>
        <dbReference type="Proteomes" id="UP001576708"/>
    </source>
</evidence>
<dbReference type="Proteomes" id="UP001576708">
    <property type="component" value="Unassembled WGS sequence"/>
</dbReference>
<gene>
    <name evidence="1" type="ORF">ACE02W_04520</name>
</gene>
<evidence type="ECO:0000313" key="1">
    <source>
        <dbReference type="EMBL" id="MFB2619079.1"/>
    </source>
</evidence>
<reference evidence="1 2" key="1">
    <citation type="submission" date="2024-09" db="EMBL/GenBank/DDBJ databases">
        <authorList>
            <person name="Zhang Y."/>
        </authorList>
    </citation>
    <scope>NUCLEOTIDE SEQUENCE [LARGE SCALE GENOMIC DNA]</scope>
    <source>
        <strain evidence="1 2">ZJ318</strain>
    </source>
</reference>